<organism evidence="1">
    <name type="scientific">marine sediment metagenome</name>
    <dbReference type="NCBI Taxonomy" id="412755"/>
    <lineage>
        <taxon>unclassified sequences</taxon>
        <taxon>metagenomes</taxon>
        <taxon>ecological metagenomes</taxon>
    </lineage>
</organism>
<dbReference type="AlphaFoldDB" id="X1TPZ9"/>
<comment type="caution">
    <text evidence="1">The sequence shown here is derived from an EMBL/GenBank/DDBJ whole genome shotgun (WGS) entry which is preliminary data.</text>
</comment>
<dbReference type="InterPro" id="IPR027417">
    <property type="entry name" value="P-loop_NTPase"/>
</dbReference>
<evidence type="ECO:0008006" key="2">
    <source>
        <dbReference type="Google" id="ProtNLM"/>
    </source>
</evidence>
<dbReference type="SUPFAM" id="SSF52540">
    <property type="entry name" value="P-loop containing nucleoside triphosphate hydrolases"/>
    <property type="match status" value="1"/>
</dbReference>
<protein>
    <recommendedName>
        <fullName evidence="2">Rad50/SbcC-type AAA domain-containing protein</fullName>
    </recommendedName>
</protein>
<sequence>MNIVTNVTITGFWGTHRLSMRLNPDINFLIGVNGTGKTTAINMIAAAL</sequence>
<name>X1TPZ9_9ZZZZ</name>
<accession>X1TPZ9</accession>
<proteinExistence type="predicted"/>
<dbReference type="Gene3D" id="3.40.50.300">
    <property type="entry name" value="P-loop containing nucleotide triphosphate hydrolases"/>
    <property type="match status" value="1"/>
</dbReference>
<reference evidence="1" key="1">
    <citation type="journal article" date="2014" name="Front. Microbiol.">
        <title>High frequency of phylogenetically diverse reductive dehalogenase-homologous genes in deep subseafloor sedimentary metagenomes.</title>
        <authorList>
            <person name="Kawai M."/>
            <person name="Futagami T."/>
            <person name="Toyoda A."/>
            <person name="Takaki Y."/>
            <person name="Nishi S."/>
            <person name="Hori S."/>
            <person name="Arai W."/>
            <person name="Tsubouchi T."/>
            <person name="Morono Y."/>
            <person name="Uchiyama I."/>
            <person name="Ito T."/>
            <person name="Fujiyama A."/>
            <person name="Inagaki F."/>
            <person name="Takami H."/>
        </authorList>
    </citation>
    <scope>NUCLEOTIDE SEQUENCE</scope>
    <source>
        <strain evidence="1">Expedition CK06-06</strain>
    </source>
</reference>
<evidence type="ECO:0000313" key="1">
    <source>
        <dbReference type="EMBL" id="GAI82104.1"/>
    </source>
</evidence>
<gene>
    <name evidence="1" type="ORF">S12H4_24848</name>
</gene>
<dbReference type="EMBL" id="BARW01013642">
    <property type="protein sequence ID" value="GAI82104.1"/>
    <property type="molecule type" value="Genomic_DNA"/>
</dbReference>